<proteinExistence type="predicted"/>
<dbReference type="Gene3D" id="2.40.33.20">
    <property type="entry name" value="PK beta-barrel domain-like"/>
    <property type="match status" value="1"/>
</dbReference>
<organism evidence="2 3">
    <name type="scientific">Paenibacillus baimaensis</name>
    <dbReference type="NCBI Taxonomy" id="2982185"/>
    <lineage>
        <taxon>Bacteria</taxon>
        <taxon>Bacillati</taxon>
        <taxon>Bacillota</taxon>
        <taxon>Bacilli</taxon>
        <taxon>Bacillales</taxon>
        <taxon>Paenibacillaceae</taxon>
        <taxon>Paenibacillus</taxon>
    </lineage>
</organism>
<evidence type="ECO:0000313" key="3">
    <source>
        <dbReference type="Proteomes" id="UP001652445"/>
    </source>
</evidence>
<dbReference type="InterPro" id="IPR005302">
    <property type="entry name" value="MoCF_Sase_C"/>
</dbReference>
<name>A0ABT2UGU2_9BACL</name>
<sequence>MLGKEALTLAASCIGELREIHRFPVKSFAGERLESGTIERYGLYGDRCYAFIDETKEGWDSFITARSIPEMLGYKAELMGEGSENEFPNIHVTSPFGRNFTWNEALLDEIQRLSKKKITMQRYDPQKSDLLAVDASSILIVTTTSLRKLEEIWGKRLDLRRFRANFIVALDDESIDESDWIGKRLVVGDTHLQVDKYCRRCSMITIDPDTLKHDTSLLRKVNEEMNLNFGVYASVAQVGKIHVGDKVYLSH</sequence>
<dbReference type="InterPro" id="IPR011037">
    <property type="entry name" value="Pyrv_Knase-like_insert_dom_sf"/>
</dbReference>
<dbReference type="Proteomes" id="UP001652445">
    <property type="component" value="Unassembled WGS sequence"/>
</dbReference>
<dbReference type="EMBL" id="JAOQIO010000069">
    <property type="protein sequence ID" value="MCU6793853.1"/>
    <property type="molecule type" value="Genomic_DNA"/>
</dbReference>
<dbReference type="Pfam" id="PF03476">
    <property type="entry name" value="MOSC_N"/>
    <property type="match status" value="1"/>
</dbReference>
<protein>
    <submittedName>
        <fullName evidence="2">MOSC domain-containing protein</fullName>
    </submittedName>
</protein>
<dbReference type="SUPFAM" id="SSF50800">
    <property type="entry name" value="PK beta-barrel domain-like"/>
    <property type="match status" value="1"/>
</dbReference>
<dbReference type="PROSITE" id="PS51340">
    <property type="entry name" value="MOSC"/>
    <property type="match status" value="1"/>
</dbReference>
<feature type="domain" description="MOSC" evidence="1">
    <location>
        <begin position="113"/>
        <end position="250"/>
    </location>
</feature>
<evidence type="ECO:0000313" key="2">
    <source>
        <dbReference type="EMBL" id="MCU6793853.1"/>
    </source>
</evidence>
<dbReference type="Pfam" id="PF03473">
    <property type="entry name" value="MOSC"/>
    <property type="match status" value="1"/>
</dbReference>
<gene>
    <name evidence="2" type="ORF">OB236_17260</name>
</gene>
<reference evidence="2 3" key="1">
    <citation type="submission" date="2022-09" db="EMBL/GenBank/DDBJ databases">
        <authorList>
            <person name="Han X.L."/>
            <person name="Wang Q."/>
            <person name="Lu T."/>
        </authorList>
    </citation>
    <scope>NUCLEOTIDE SEQUENCE [LARGE SCALE GENOMIC DNA]</scope>
    <source>
        <strain evidence="2 3">WQ 127069</strain>
    </source>
</reference>
<accession>A0ABT2UGU2</accession>
<dbReference type="InterPro" id="IPR005303">
    <property type="entry name" value="MOCOS_middle"/>
</dbReference>
<comment type="caution">
    <text evidence="2">The sequence shown here is derived from an EMBL/GenBank/DDBJ whole genome shotgun (WGS) entry which is preliminary data.</text>
</comment>
<evidence type="ECO:0000259" key="1">
    <source>
        <dbReference type="PROSITE" id="PS51340"/>
    </source>
</evidence>
<keyword evidence="3" id="KW-1185">Reference proteome</keyword>